<sequence>MPLRPGPELVLPARFPSIFFPIGNGATGFFVLFALVAAVVGATSAIAGLTHLRFWNHESMPPPAASAIFAWVLTLTAMGEELHISSDSNREQSATPVTDSNYALTTTRGTARGRASFYRGRQSSGRGSG</sequence>
<feature type="region of interest" description="Disordered" evidence="1">
    <location>
        <begin position="84"/>
        <end position="129"/>
    </location>
</feature>
<evidence type="ECO:0000256" key="1">
    <source>
        <dbReference type="SAM" id="MobiDB-lite"/>
    </source>
</evidence>
<evidence type="ECO:0000313" key="3">
    <source>
        <dbReference type="EMBL" id="KAL0910244.1"/>
    </source>
</evidence>
<keyword evidence="4" id="KW-1185">Reference proteome</keyword>
<evidence type="ECO:0000256" key="2">
    <source>
        <dbReference type="SAM" id="Phobius"/>
    </source>
</evidence>
<name>A0ABD0UBR9_DENTH</name>
<keyword evidence="2" id="KW-0812">Transmembrane</keyword>
<organism evidence="3 4">
    <name type="scientific">Dendrobium thyrsiflorum</name>
    <name type="common">Pinecone-like raceme dendrobium</name>
    <name type="synonym">Orchid</name>
    <dbReference type="NCBI Taxonomy" id="117978"/>
    <lineage>
        <taxon>Eukaryota</taxon>
        <taxon>Viridiplantae</taxon>
        <taxon>Streptophyta</taxon>
        <taxon>Embryophyta</taxon>
        <taxon>Tracheophyta</taxon>
        <taxon>Spermatophyta</taxon>
        <taxon>Magnoliopsida</taxon>
        <taxon>Liliopsida</taxon>
        <taxon>Asparagales</taxon>
        <taxon>Orchidaceae</taxon>
        <taxon>Epidendroideae</taxon>
        <taxon>Malaxideae</taxon>
        <taxon>Dendrobiinae</taxon>
        <taxon>Dendrobium</taxon>
    </lineage>
</organism>
<comment type="caution">
    <text evidence="3">The sequence shown here is derived from an EMBL/GenBank/DDBJ whole genome shotgun (WGS) entry which is preliminary data.</text>
</comment>
<keyword evidence="2" id="KW-1133">Transmembrane helix</keyword>
<feature type="compositionally biased region" description="Low complexity" evidence="1">
    <location>
        <begin position="105"/>
        <end position="129"/>
    </location>
</feature>
<reference evidence="3 4" key="1">
    <citation type="journal article" date="2024" name="Plant Biotechnol. J.">
        <title>Dendrobium thyrsiflorum genome and its molecular insights into genes involved in important horticultural traits.</title>
        <authorList>
            <person name="Chen B."/>
            <person name="Wang J.Y."/>
            <person name="Zheng P.J."/>
            <person name="Li K.L."/>
            <person name="Liang Y.M."/>
            <person name="Chen X.F."/>
            <person name="Zhang C."/>
            <person name="Zhao X."/>
            <person name="He X."/>
            <person name="Zhang G.Q."/>
            <person name="Liu Z.J."/>
            <person name="Xu Q."/>
        </authorList>
    </citation>
    <scope>NUCLEOTIDE SEQUENCE [LARGE SCALE GENOMIC DNA]</scope>
    <source>
        <strain evidence="3">GZMU011</strain>
    </source>
</reference>
<gene>
    <name evidence="3" type="ORF">M5K25_021205</name>
</gene>
<dbReference type="PANTHER" id="PTHR33294">
    <property type="entry name" value="AWPM-19-LIKE FAMILY PROTEIN"/>
    <property type="match status" value="1"/>
</dbReference>
<accession>A0ABD0UBR9</accession>
<feature type="transmembrane region" description="Helical" evidence="2">
    <location>
        <begin position="29"/>
        <end position="50"/>
    </location>
</feature>
<keyword evidence="2" id="KW-0472">Membrane</keyword>
<dbReference type="Pfam" id="PF05512">
    <property type="entry name" value="AWPM-19"/>
    <property type="match status" value="1"/>
</dbReference>
<dbReference type="PANTHER" id="PTHR33294:SF6">
    <property type="entry name" value="AWPM-19-LIKE FAMILY PROTEIN"/>
    <property type="match status" value="1"/>
</dbReference>
<feature type="compositionally biased region" description="Polar residues" evidence="1">
    <location>
        <begin position="91"/>
        <end position="104"/>
    </location>
</feature>
<protein>
    <submittedName>
        <fullName evidence="3">Uncharacterized protein</fullName>
    </submittedName>
</protein>
<dbReference type="AlphaFoldDB" id="A0ABD0UBR9"/>
<dbReference type="Proteomes" id="UP001552299">
    <property type="component" value="Unassembled WGS sequence"/>
</dbReference>
<evidence type="ECO:0000313" key="4">
    <source>
        <dbReference type="Proteomes" id="UP001552299"/>
    </source>
</evidence>
<proteinExistence type="predicted"/>
<dbReference type="EMBL" id="JANQDX010000016">
    <property type="protein sequence ID" value="KAL0910244.1"/>
    <property type="molecule type" value="Genomic_DNA"/>
</dbReference>
<dbReference type="InterPro" id="IPR008390">
    <property type="entry name" value="AWPM-19"/>
</dbReference>